<protein>
    <submittedName>
        <fullName evidence="2">Uncharacterized protein</fullName>
    </submittedName>
</protein>
<accession>A0A2M8KF43</accession>
<evidence type="ECO:0000256" key="1">
    <source>
        <dbReference type="SAM" id="Phobius"/>
    </source>
</evidence>
<feature type="transmembrane region" description="Helical" evidence="1">
    <location>
        <begin position="65"/>
        <end position="90"/>
    </location>
</feature>
<dbReference type="EMBL" id="PFDW01000005">
    <property type="protein sequence ID" value="PJE58540.1"/>
    <property type="molecule type" value="Genomic_DNA"/>
</dbReference>
<reference evidence="3" key="1">
    <citation type="submission" date="2017-09" db="EMBL/GenBank/DDBJ databases">
        <title>Depth-based differentiation of microbial function through sediment-hosted aquifers and enrichment of novel symbionts in the deep terrestrial subsurface.</title>
        <authorList>
            <person name="Probst A.J."/>
            <person name="Ladd B."/>
            <person name="Jarett J.K."/>
            <person name="Geller-Mcgrath D.E."/>
            <person name="Sieber C.M.K."/>
            <person name="Emerson J.B."/>
            <person name="Anantharaman K."/>
            <person name="Thomas B.C."/>
            <person name="Malmstrom R."/>
            <person name="Stieglmeier M."/>
            <person name="Klingl A."/>
            <person name="Woyke T."/>
            <person name="Ryan C.M."/>
            <person name="Banfield J.F."/>
        </authorList>
    </citation>
    <scope>NUCLEOTIDE SEQUENCE [LARGE SCALE GENOMIC DNA]</scope>
</reference>
<name>A0A2M8KF43_9BACT</name>
<keyword evidence="1" id="KW-0812">Transmembrane</keyword>
<organism evidence="2 3">
    <name type="scientific">Candidatus Portnoybacteria bacterium CG10_big_fil_rev_8_21_14_0_10_36_7</name>
    <dbReference type="NCBI Taxonomy" id="1974812"/>
    <lineage>
        <taxon>Bacteria</taxon>
        <taxon>Candidatus Portnoyibacteriota</taxon>
    </lineage>
</organism>
<keyword evidence="1" id="KW-1133">Transmembrane helix</keyword>
<dbReference type="Proteomes" id="UP000231450">
    <property type="component" value="Unassembled WGS sequence"/>
</dbReference>
<sequence length="143" mass="17718">MLKNVFWLYYWIVNSLIIKFGLIGDGFLLLFIINYCLSFFIFITETSEDWNRYGRYWKYLSKLKFRYLLLENIIKFYVFIFLILNIYLLFYYLELFFSSIITIHIVLLNEYTLFVLFSLLHLWRIISFIINKKIILNKYKVDM</sequence>
<proteinExistence type="predicted"/>
<feature type="transmembrane region" description="Helical" evidence="1">
    <location>
        <begin position="20"/>
        <end position="44"/>
    </location>
</feature>
<evidence type="ECO:0000313" key="2">
    <source>
        <dbReference type="EMBL" id="PJE58540.1"/>
    </source>
</evidence>
<evidence type="ECO:0000313" key="3">
    <source>
        <dbReference type="Proteomes" id="UP000231450"/>
    </source>
</evidence>
<dbReference type="AlphaFoldDB" id="A0A2M8KF43"/>
<gene>
    <name evidence="2" type="ORF">COU81_00155</name>
</gene>
<feature type="transmembrane region" description="Helical" evidence="1">
    <location>
        <begin position="96"/>
        <end position="123"/>
    </location>
</feature>
<keyword evidence="1" id="KW-0472">Membrane</keyword>
<comment type="caution">
    <text evidence="2">The sequence shown here is derived from an EMBL/GenBank/DDBJ whole genome shotgun (WGS) entry which is preliminary data.</text>
</comment>